<evidence type="ECO:0000256" key="1">
    <source>
        <dbReference type="SAM" id="MobiDB-lite"/>
    </source>
</evidence>
<evidence type="ECO:0000256" key="2">
    <source>
        <dbReference type="SAM" id="SignalP"/>
    </source>
</evidence>
<keyword evidence="2" id="KW-0732">Signal</keyword>
<feature type="region of interest" description="Disordered" evidence="1">
    <location>
        <begin position="74"/>
        <end position="102"/>
    </location>
</feature>
<dbReference type="GeneID" id="115624149"/>
<protein>
    <submittedName>
        <fullName evidence="4">Mucin-2</fullName>
    </submittedName>
</protein>
<proteinExistence type="predicted"/>
<gene>
    <name evidence="4" type="primary">LOC115624149</name>
</gene>
<dbReference type="RefSeq" id="XP_030374606.1">
    <property type="nucleotide sequence ID" value="XM_030518746.1"/>
</dbReference>
<name>A0A6J2TCT8_DROLE</name>
<evidence type="ECO:0000313" key="3">
    <source>
        <dbReference type="Proteomes" id="UP000504634"/>
    </source>
</evidence>
<evidence type="ECO:0000313" key="4">
    <source>
        <dbReference type="RefSeq" id="XP_030374606.1"/>
    </source>
</evidence>
<reference evidence="4" key="1">
    <citation type="submission" date="2025-08" db="UniProtKB">
        <authorList>
            <consortium name="RefSeq"/>
        </authorList>
    </citation>
    <scope>IDENTIFICATION</scope>
    <source>
        <strain evidence="4">11010-0011.00</strain>
        <tissue evidence="4">Whole body</tissue>
    </source>
</reference>
<dbReference type="AlphaFoldDB" id="A0A6J2TCT8"/>
<dbReference type="OrthoDB" id="7250310at2759"/>
<feature type="compositionally biased region" description="Low complexity" evidence="1">
    <location>
        <begin position="230"/>
        <end position="249"/>
    </location>
</feature>
<feature type="compositionally biased region" description="Low complexity" evidence="1">
    <location>
        <begin position="78"/>
        <end position="102"/>
    </location>
</feature>
<dbReference type="Proteomes" id="UP000504634">
    <property type="component" value="Unplaced"/>
</dbReference>
<feature type="region of interest" description="Disordered" evidence="1">
    <location>
        <begin position="228"/>
        <end position="250"/>
    </location>
</feature>
<sequence length="396" mass="43706">MSLLLATFVATTCAIYGSGSAGPSHQHEGTYCPDGYKYVNGLCYGLCPPDRFQHTDGLCYPKITPPCPNVDSLSTPSTNTATLPTPVPTTTTTTTTTPPTTTPTVIKDYNDEAPLPPLLEPQAEELAQCPAGSIFVNNQCRKLLCTRGEYISGRCVQPLCKEGLVWRGKRCQPPAYLTTVLEIENVITNRKEYTLVTENVNNVEQVTVPPYNPGNNQSYNAEVLPPSALVDPTSTTRRPPTTTVRVPEPNYDDNAVPSDGCCVVKSPRICRNYAPKWVCFNRSKKLCDPRVCKRPTIYLKPPRMEYNPELGCLIMPPNPPLSACMTADCNESDYIDCSGCAQNRRENCSSSCFNYFCPNGNCQFMNSEDYCKLYPGSFGCTQSDCRLSDWCSKNVY</sequence>
<feature type="chain" id="PRO_5027083841" evidence="2">
    <location>
        <begin position="22"/>
        <end position="396"/>
    </location>
</feature>
<accession>A0A6J2TCT8</accession>
<feature type="signal peptide" evidence="2">
    <location>
        <begin position="1"/>
        <end position="21"/>
    </location>
</feature>
<organism evidence="3 4">
    <name type="scientific">Drosophila lebanonensis</name>
    <name type="common">Fruit fly</name>
    <name type="synonym">Scaptodrosophila lebanonensis</name>
    <dbReference type="NCBI Taxonomy" id="7225"/>
    <lineage>
        <taxon>Eukaryota</taxon>
        <taxon>Metazoa</taxon>
        <taxon>Ecdysozoa</taxon>
        <taxon>Arthropoda</taxon>
        <taxon>Hexapoda</taxon>
        <taxon>Insecta</taxon>
        <taxon>Pterygota</taxon>
        <taxon>Neoptera</taxon>
        <taxon>Endopterygota</taxon>
        <taxon>Diptera</taxon>
        <taxon>Brachycera</taxon>
        <taxon>Muscomorpha</taxon>
        <taxon>Ephydroidea</taxon>
        <taxon>Drosophilidae</taxon>
        <taxon>Scaptodrosophila</taxon>
    </lineage>
</organism>
<keyword evidence="3" id="KW-1185">Reference proteome</keyword>